<gene>
    <name evidence="1" type="ORF">METZ01_LOCUS402246</name>
</gene>
<evidence type="ECO:0000313" key="1">
    <source>
        <dbReference type="EMBL" id="SVD49392.1"/>
    </source>
</evidence>
<accession>A0A382VSA8</accession>
<sequence length="69" mass="8600">MFLERFDYDELDDLISQSHWTEESSPQWKYMRAQEHELEVELFRKRCREMGIPNRNDPENTWAKDMVKY</sequence>
<proteinExistence type="predicted"/>
<reference evidence="1" key="1">
    <citation type="submission" date="2018-05" db="EMBL/GenBank/DDBJ databases">
        <authorList>
            <person name="Lanie J.A."/>
            <person name="Ng W.-L."/>
            <person name="Kazmierczak K.M."/>
            <person name="Andrzejewski T.M."/>
            <person name="Davidsen T.M."/>
            <person name="Wayne K.J."/>
            <person name="Tettelin H."/>
            <person name="Glass J.I."/>
            <person name="Rusch D."/>
            <person name="Podicherti R."/>
            <person name="Tsui H.-C.T."/>
            <person name="Winkler M.E."/>
        </authorList>
    </citation>
    <scope>NUCLEOTIDE SEQUENCE</scope>
</reference>
<dbReference type="EMBL" id="UINC01154225">
    <property type="protein sequence ID" value="SVD49392.1"/>
    <property type="molecule type" value="Genomic_DNA"/>
</dbReference>
<protein>
    <submittedName>
        <fullName evidence="1">Uncharacterized protein</fullName>
    </submittedName>
</protein>
<name>A0A382VSA8_9ZZZZ</name>
<dbReference type="AlphaFoldDB" id="A0A382VSA8"/>
<organism evidence="1">
    <name type="scientific">marine metagenome</name>
    <dbReference type="NCBI Taxonomy" id="408172"/>
    <lineage>
        <taxon>unclassified sequences</taxon>
        <taxon>metagenomes</taxon>
        <taxon>ecological metagenomes</taxon>
    </lineage>
</organism>